<name>A0AAD5RFW4_9PEZI</name>
<dbReference type="Pfam" id="PF00069">
    <property type="entry name" value="Pkinase"/>
    <property type="match status" value="1"/>
</dbReference>
<feature type="region of interest" description="Disordered" evidence="1">
    <location>
        <begin position="839"/>
        <end position="959"/>
    </location>
</feature>
<feature type="compositionally biased region" description="Gly residues" evidence="1">
    <location>
        <begin position="879"/>
        <end position="891"/>
    </location>
</feature>
<feature type="region of interest" description="Disordered" evidence="1">
    <location>
        <begin position="722"/>
        <end position="761"/>
    </location>
</feature>
<dbReference type="PANTHER" id="PTHR12984:SF6">
    <property type="entry name" value="SCY1-LIKE PROTEIN 2"/>
    <property type="match status" value="1"/>
</dbReference>
<feature type="compositionally biased region" description="Low complexity" evidence="1">
    <location>
        <begin position="906"/>
        <end position="918"/>
    </location>
</feature>
<dbReference type="SUPFAM" id="SSF48371">
    <property type="entry name" value="ARM repeat"/>
    <property type="match status" value="1"/>
</dbReference>
<dbReference type="GO" id="GO:0005524">
    <property type="term" value="F:ATP binding"/>
    <property type="evidence" value="ECO:0007669"/>
    <property type="project" value="InterPro"/>
</dbReference>
<keyword evidence="3" id="KW-0418">Kinase</keyword>
<evidence type="ECO:0000256" key="1">
    <source>
        <dbReference type="SAM" id="MobiDB-lite"/>
    </source>
</evidence>
<dbReference type="InterPro" id="IPR000719">
    <property type="entry name" value="Prot_kinase_dom"/>
</dbReference>
<dbReference type="CDD" id="cd14011">
    <property type="entry name" value="PK_SCY1_like"/>
    <property type="match status" value="1"/>
</dbReference>
<gene>
    <name evidence="3" type="ORF">MKZ38_009599</name>
</gene>
<feature type="region of interest" description="Disordered" evidence="1">
    <location>
        <begin position="994"/>
        <end position="1065"/>
    </location>
</feature>
<evidence type="ECO:0000313" key="4">
    <source>
        <dbReference type="Proteomes" id="UP001201980"/>
    </source>
</evidence>
<dbReference type="GO" id="GO:0004672">
    <property type="term" value="F:protein kinase activity"/>
    <property type="evidence" value="ECO:0007669"/>
    <property type="project" value="InterPro"/>
</dbReference>
<dbReference type="SMART" id="SM00220">
    <property type="entry name" value="S_TKc"/>
    <property type="match status" value="1"/>
</dbReference>
<dbReference type="Gene3D" id="3.30.200.20">
    <property type="entry name" value="Phosphorylase Kinase, domain 1"/>
    <property type="match status" value="1"/>
</dbReference>
<keyword evidence="4" id="KW-1185">Reference proteome</keyword>
<feature type="region of interest" description="Disordered" evidence="1">
    <location>
        <begin position="132"/>
        <end position="155"/>
    </location>
</feature>
<feature type="compositionally biased region" description="Low complexity" evidence="1">
    <location>
        <begin position="750"/>
        <end position="761"/>
    </location>
</feature>
<dbReference type="InterPro" id="IPR051177">
    <property type="entry name" value="CIK-Related_Protein"/>
</dbReference>
<dbReference type="InterPro" id="IPR016024">
    <property type="entry name" value="ARM-type_fold"/>
</dbReference>
<reference evidence="3" key="1">
    <citation type="submission" date="2022-07" db="EMBL/GenBank/DDBJ databases">
        <title>Draft genome sequence of Zalerion maritima ATCC 34329, a (micro)plastics degrading marine fungus.</title>
        <authorList>
            <person name="Paco A."/>
            <person name="Goncalves M.F.M."/>
            <person name="Rocha-Santos T.A.P."/>
            <person name="Alves A."/>
        </authorList>
    </citation>
    <scope>NUCLEOTIDE SEQUENCE</scope>
    <source>
        <strain evidence="3">ATCC 34329</strain>
    </source>
</reference>
<feature type="compositionally biased region" description="Low complexity" evidence="1">
    <location>
        <begin position="846"/>
        <end position="868"/>
    </location>
</feature>
<dbReference type="Proteomes" id="UP001201980">
    <property type="component" value="Unassembled WGS sequence"/>
</dbReference>
<dbReference type="AlphaFoldDB" id="A0AAD5RFW4"/>
<dbReference type="Gene3D" id="1.10.510.10">
    <property type="entry name" value="Transferase(Phosphotransferase) domain 1"/>
    <property type="match status" value="1"/>
</dbReference>
<evidence type="ECO:0000313" key="3">
    <source>
        <dbReference type="EMBL" id="KAJ2892593.1"/>
    </source>
</evidence>
<dbReference type="EMBL" id="JAKWBI020000770">
    <property type="protein sequence ID" value="KAJ2892593.1"/>
    <property type="molecule type" value="Genomic_DNA"/>
</dbReference>
<dbReference type="InterPro" id="IPR011009">
    <property type="entry name" value="Kinase-like_dom_sf"/>
</dbReference>
<dbReference type="Gene3D" id="1.25.10.10">
    <property type="entry name" value="Leucine-rich Repeat Variant"/>
    <property type="match status" value="1"/>
</dbReference>
<keyword evidence="3" id="KW-0808">Transferase</keyword>
<protein>
    <submittedName>
        <fullName evidence="3">SCY1 protein kinase</fullName>
    </submittedName>
</protein>
<sequence length="1065" mass="110656">MFSAALKSISSSNINANYSISSNVLSVAGSWKIHDAKKKSTGQPYSAFVFDKKSLDSHGGSFGSTSSRGSSSSMKRTVEEVIERLKKEASSLAKLRHPNVLELVEPVEETRGGGLQFVTEPVSASLASLLRDKDDQERHGGVGGRSSRYVTEDSDGVRRRRELEIDELEIQKGLLQVSKALEFLHDNAGLVHSNLTPEGILVNAKSDWKISGLAFCTPADGSTKPTSIPPISLSEVLNPDPRLPRFVQLDLDYTSPDFVLDTNLTSAADMFSLGLLCIALYNSPHKSPIESHGSVSSYRRLFGSSSTVPNANNSFLASRPLPRELATHVLPRLITRRPAQRMTAKEFQASEYFNNILISSIRFLDSFPAKTPNEKQSFLRGLLRVLPEFPKSVMEKKLLPALLDEMKDKGLIPLILQNVFKMVDLLPAARRVFTDKVRPSIKEIFVPAAPKQPQEKDPARDAGLMVVLENLNLCSDNCNRKEFKDDILPIILAAIESPTHAVVDAALRGLPPILGVLDFSTIKNELFPVISMVFSRTNSLAIKVRGLQAFVTLCGGSNDASNSGVSDGLDGLPAQRKKTSSSSALDKYTMQEKIIPLIKAIKTKEPAVMMAALAVLRVVGGVADAEFVAMDILPVLWSMSLGPLLDLNQFMGFMELIRSLSQRVEDEQTRKLTELGGQAGGGVTGAGNEDFLSFGGLSGTAFEETGQGGNVDDFESLVKGRPSVAGTSSVSGGAGVGLNPMDDNAGWGGSSAPPSAGLGGPASIAAKARAASPALSAGGGAGGGKLTAAFSWSTPSSTTQQQTTASGLAAPTASKPMGSFRTVTPDLGSFAALTPSATQFSKPLQPNNTSATTAAAASAAATPNPWSTGGASPAQTPGMGMGMGNLSGGIGRMSPGGASRPGIGKSTLSSASTTSSFSLPPPPPPGASTGRASSAGGGGLGSFSLAPPPGSGGAGAPNGTSSLGGLNMGFGANSNSSSAGGFKYGGGLGGSGTSMGTVMGQQQSMGGMGTTMGSSINNNNGMNMGVGMGMNSMMGQQQQQAQKQQKPAQQQGQGGGGLDKYESLL</sequence>
<feature type="compositionally biased region" description="Low complexity" evidence="1">
    <location>
        <begin position="994"/>
        <end position="1051"/>
    </location>
</feature>
<proteinExistence type="predicted"/>
<dbReference type="PANTHER" id="PTHR12984">
    <property type="entry name" value="SCY1-RELATED S/T PROTEIN KINASE-LIKE"/>
    <property type="match status" value="1"/>
</dbReference>
<dbReference type="InterPro" id="IPR011989">
    <property type="entry name" value="ARM-like"/>
</dbReference>
<feature type="region of interest" description="Disordered" evidence="1">
    <location>
        <begin position="792"/>
        <end position="821"/>
    </location>
</feature>
<organism evidence="3 4">
    <name type="scientific">Zalerion maritima</name>
    <dbReference type="NCBI Taxonomy" id="339359"/>
    <lineage>
        <taxon>Eukaryota</taxon>
        <taxon>Fungi</taxon>
        <taxon>Dikarya</taxon>
        <taxon>Ascomycota</taxon>
        <taxon>Pezizomycotina</taxon>
        <taxon>Sordariomycetes</taxon>
        <taxon>Lulworthiomycetidae</taxon>
        <taxon>Lulworthiales</taxon>
        <taxon>Lulworthiaceae</taxon>
        <taxon>Zalerion</taxon>
    </lineage>
</organism>
<comment type="caution">
    <text evidence="3">The sequence shown here is derived from an EMBL/GenBank/DDBJ whole genome shotgun (WGS) entry which is preliminary data.</text>
</comment>
<dbReference type="PROSITE" id="PS50011">
    <property type="entry name" value="PROTEIN_KINASE_DOM"/>
    <property type="match status" value="1"/>
</dbReference>
<dbReference type="SUPFAM" id="SSF56112">
    <property type="entry name" value="Protein kinase-like (PK-like)"/>
    <property type="match status" value="1"/>
</dbReference>
<feature type="compositionally biased region" description="Low complexity" evidence="1">
    <location>
        <begin position="792"/>
        <end position="806"/>
    </location>
</feature>
<accession>A0AAD5RFW4</accession>
<feature type="domain" description="Protein kinase" evidence="2">
    <location>
        <begin position="1"/>
        <end position="353"/>
    </location>
</feature>
<evidence type="ECO:0000259" key="2">
    <source>
        <dbReference type="PROSITE" id="PS50011"/>
    </source>
</evidence>